<dbReference type="Pfam" id="PF10280">
    <property type="entry name" value="Med11"/>
    <property type="match status" value="1"/>
</dbReference>
<accession>A0A4U7B0U3</accession>
<keyword evidence="4" id="KW-0010">Activator</keyword>
<keyword evidence="4" id="KW-0804">Transcription</keyword>
<sequence>MSQPNISSTDRIRDLSAINSEVPTLLSSASGAIRALTGETSSNPDTMDSDASLQNSKEAFTSNAQAYFTTIQSIMARLRRQTYALEEAGIIAAEAPIMAASTAQEKRTAQPGQRQGPQGGEEERLVNGGLGNLDVAWLNSRVGKGGLEKEGEVLEEAKRLAEEALRRKGADDEMRDG</sequence>
<dbReference type="GO" id="GO:0003712">
    <property type="term" value="F:transcription coregulator activity"/>
    <property type="evidence" value="ECO:0007669"/>
    <property type="project" value="InterPro"/>
</dbReference>
<evidence type="ECO:0000313" key="7">
    <source>
        <dbReference type="Proteomes" id="UP000308133"/>
    </source>
</evidence>
<evidence type="ECO:0000313" key="6">
    <source>
        <dbReference type="EMBL" id="TKX24673.1"/>
    </source>
</evidence>
<comment type="subcellular location">
    <subcellularLocation>
        <location evidence="1 4">Nucleus</location>
    </subcellularLocation>
</comment>
<dbReference type="Proteomes" id="UP000308133">
    <property type="component" value="Unassembled WGS sequence"/>
</dbReference>
<evidence type="ECO:0000256" key="1">
    <source>
        <dbReference type="ARBA" id="ARBA00004123"/>
    </source>
</evidence>
<organism evidence="6 7">
    <name type="scientific">Elsinoe australis</name>
    <dbReference type="NCBI Taxonomy" id="40998"/>
    <lineage>
        <taxon>Eukaryota</taxon>
        <taxon>Fungi</taxon>
        <taxon>Dikarya</taxon>
        <taxon>Ascomycota</taxon>
        <taxon>Pezizomycotina</taxon>
        <taxon>Dothideomycetes</taxon>
        <taxon>Dothideomycetidae</taxon>
        <taxon>Myriangiales</taxon>
        <taxon>Elsinoaceae</taxon>
        <taxon>Elsinoe</taxon>
    </lineage>
</organism>
<comment type="function">
    <text evidence="4">Component of the Mediator complex, a coactivator involved in the regulated transcription of nearly all RNA polymerase II-dependent genes. Mediator functions as a bridge to convey information from gene-specific regulatory proteins to the basal RNA polymerase II transcription machinery. Mediator is recruited to promoters by direct interactions with regulatory proteins and serves as a scaffold for the assembly of a functional pre-initiation complex with RNA polymerase II and the general transcription factors.</text>
</comment>
<dbReference type="InterPro" id="IPR019404">
    <property type="entry name" value="Mediator_Med11"/>
</dbReference>
<evidence type="ECO:0000256" key="5">
    <source>
        <dbReference type="SAM" id="MobiDB-lite"/>
    </source>
</evidence>
<protein>
    <recommendedName>
        <fullName evidence="4">Mediator of RNA polymerase II transcription subunit 11</fullName>
    </recommendedName>
    <alternativeName>
        <fullName evidence="4">Mediator complex subunit 11</fullName>
    </alternativeName>
</protein>
<name>A0A4U7B0U3_9PEZI</name>
<keyword evidence="4" id="KW-0805">Transcription regulation</keyword>
<proteinExistence type="inferred from homology"/>
<dbReference type="Gene3D" id="1.10.287.3490">
    <property type="match status" value="1"/>
</dbReference>
<comment type="caution">
    <text evidence="6">The sequence shown here is derived from an EMBL/GenBank/DDBJ whole genome shotgun (WGS) entry which is preliminary data.</text>
</comment>
<feature type="region of interest" description="Disordered" evidence="5">
    <location>
        <begin position="101"/>
        <end position="126"/>
    </location>
</feature>
<dbReference type="EMBL" id="PTQR01000039">
    <property type="protein sequence ID" value="TKX24673.1"/>
    <property type="molecule type" value="Genomic_DNA"/>
</dbReference>
<evidence type="ECO:0000256" key="3">
    <source>
        <dbReference type="ARBA" id="ARBA00023242"/>
    </source>
</evidence>
<comment type="similarity">
    <text evidence="2 4">Belongs to the Mediator complex subunit 11 family.</text>
</comment>
<comment type="subunit">
    <text evidence="4">Component of the Mediator complex.</text>
</comment>
<keyword evidence="3 4" id="KW-0539">Nucleus</keyword>
<dbReference type="AlphaFoldDB" id="A0A4U7B0U3"/>
<evidence type="ECO:0000256" key="4">
    <source>
        <dbReference type="RuleBase" id="RU364147"/>
    </source>
</evidence>
<gene>
    <name evidence="4" type="primary">MED11</name>
    <name evidence="6" type="ORF">C1H76_3282</name>
</gene>
<reference evidence="6 7" key="1">
    <citation type="submission" date="2018-02" db="EMBL/GenBank/DDBJ databases">
        <title>Draft genome sequences of Elsinoe sp., causing black scab on jojoba.</title>
        <authorList>
            <person name="Stodart B."/>
            <person name="Jeffress S."/>
            <person name="Ash G."/>
            <person name="Arun Chinnappa K."/>
        </authorList>
    </citation>
    <scope>NUCLEOTIDE SEQUENCE [LARGE SCALE GENOMIC DNA]</scope>
    <source>
        <strain evidence="6 7">Hillstone_2</strain>
    </source>
</reference>
<evidence type="ECO:0000256" key="2">
    <source>
        <dbReference type="ARBA" id="ARBA00008186"/>
    </source>
</evidence>
<dbReference type="GO" id="GO:0016592">
    <property type="term" value="C:mediator complex"/>
    <property type="evidence" value="ECO:0007669"/>
    <property type="project" value="InterPro"/>
</dbReference>
<dbReference type="GO" id="GO:0006357">
    <property type="term" value="P:regulation of transcription by RNA polymerase II"/>
    <property type="evidence" value="ECO:0007669"/>
    <property type="project" value="InterPro"/>
</dbReference>